<evidence type="ECO:0000256" key="8">
    <source>
        <dbReference type="ARBA" id="ARBA00022989"/>
    </source>
</evidence>
<keyword evidence="3" id="KW-0813">Transport</keyword>
<feature type="compositionally biased region" description="Basic and acidic residues" evidence="10">
    <location>
        <begin position="775"/>
        <end position="788"/>
    </location>
</feature>
<dbReference type="CDD" id="cd03250">
    <property type="entry name" value="ABCC_MRP_domain1"/>
    <property type="match status" value="1"/>
</dbReference>
<evidence type="ECO:0000256" key="6">
    <source>
        <dbReference type="ARBA" id="ARBA00022741"/>
    </source>
</evidence>
<feature type="domain" description="ABC transmembrane type-1" evidence="13">
    <location>
        <begin position="198"/>
        <end position="483"/>
    </location>
</feature>
<dbReference type="FunFam" id="3.40.50.300:FF:000997">
    <property type="entry name" value="Multidrug resistance-associated protein 1"/>
    <property type="match status" value="1"/>
</dbReference>
<feature type="domain" description="ABC transmembrane type-1" evidence="13">
    <location>
        <begin position="842"/>
        <end position="1116"/>
    </location>
</feature>
<dbReference type="InterPro" id="IPR003439">
    <property type="entry name" value="ABC_transporter-like_ATP-bd"/>
</dbReference>
<evidence type="ECO:0000256" key="4">
    <source>
        <dbReference type="ARBA" id="ARBA00022692"/>
    </source>
</evidence>
<feature type="transmembrane region" description="Helical" evidence="11">
    <location>
        <begin position="950"/>
        <end position="968"/>
    </location>
</feature>
<feature type="transmembrane region" description="Helical" evidence="11">
    <location>
        <begin position="974"/>
        <end position="993"/>
    </location>
</feature>
<evidence type="ECO:0000256" key="11">
    <source>
        <dbReference type="SAM" id="Phobius"/>
    </source>
</evidence>
<dbReference type="FunFam" id="1.20.1560.10:FF:000013">
    <property type="entry name" value="ABC transporter C family member 2"/>
    <property type="match status" value="1"/>
</dbReference>
<dbReference type="InterPro" id="IPR011527">
    <property type="entry name" value="ABC1_TM_dom"/>
</dbReference>
<evidence type="ECO:0000256" key="2">
    <source>
        <dbReference type="ARBA" id="ARBA00009726"/>
    </source>
</evidence>
<evidence type="ECO:0000256" key="3">
    <source>
        <dbReference type="ARBA" id="ARBA00022448"/>
    </source>
</evidence>
<feature type="transmembrane region" description="Helical" evidence="11">
    <location>
        <begin position="320"/>
        <end position="338"/>
    </location>
</feature>
<feature type="domain" description="ABC transporter" evidence="12">
    <location>
        <begin position="1154"/>
        <end position="1393"/>
    </location>
</feature>
<dbReference type="InterPro" id="IPR017871">
    <property type="entry name" value="ABC_transporter-like_CS"/>
</dbReference>
<dbReference type="InterPro" id="IPR050173">
    <property type="entry name" value="ABC_transporter_C-like"/>
</dbReference>
<keyword evidence="7" id="KW-0067">ATP-binding</keyword>
<comment type="similarity">
    <text evidence="2">Belongs to the ABC transporter superfamily. ABCC family. Conjugate transporter (TC 3.A.1.208) subfamily.</text>
</comment>
<dbReference type="PANTHER" id="PTHR24223:SF456">
    <property type="entry name" value="MULTIDRUG RESISTANCE-ASSOCIATED PROTEIN LETHAL(2)03659"/>
    <property type="match status" value="1"/>
</dbReference>
<dbReference type="SMART" id="SM00382">
    <property type="entry name" value="AAA"/>
    <property type="match status" value="2"/>
</dbReference>
<protein>
    <submittedName>
        <fullName evidence="14">Multidrug resistance protein fer6</fullName>
    </submittedName>
</protein>
<keyword evidence="15" id="KW-1185">Reference proteome</keyword>
<dbReference type="PROSITE" id="PS00211">
    <property type="entry name" value="ABC_TRANSPORTER_1"/>
    <property type="match status" value="2"/>
</dbReference>
<evidence type="ECO:0000256" key="5">
    <source>
        <dbReference type="ARBA" id="ARBA00022737"/>
    </source>
</evidence>
<dbReference type="EMBL" id="CP086717">
    <property type="protein sequence ID" value="WOO81704.1"/>
    <property type="molecule type" value="Genomic_DNA"/>
</dbReference>
<name>A0AAF1BM62_9TREE</name>
<keyword evidence="9 11" id="KW-0472">Membrane</keyword>
<feature type="transmembrane region" description="Helical" evidence="11">
    <location>
        <begin position="878"/>
        <end position="902"/>
    </location>
</feature>
<dbReference type="CDD" id="cd03244">
    <property type="entry name" value="ABCC_MRP_domain2"/>
    <property type="match status" value="1"/>
</dbReference>
<dbReference type="PANTHER" id="PTHR24223">
    <property type="entry name" value="ATP-BINDING CASSETTE SUB-FAMILY C"/>
    <property type="match status" value="1"/>
</dbReference>
<feature type="domain" description="ABC transporter" evidence="12">
    <location>
        <begin position="518"/>
        <end position="768"/>
    </location>
</feature>
<feature type="transmembrane region" description="Helical" evidence="11">
    <location>
        <begin position="422"/>
        <end position="446"/>
    </location>
</feature>
<feature type="transmembrane region" description="Helical" evidence="11">
    <location>
        <begin position="1066"/>
        <end position="1085"/>
    </location>
</feature>
<dbReference type="Proteomes" id="UP000827549">
    <property type="component" value="Chromosome 4"/>
</dbReference>
<dbReference type="InterPro" id="IPR003593">
    <property type="entry name" value="AAA+_ATPase"/>
</dbReference>
<evidence type="ECO:0000256" key="1">
    <source>
        <dbReference type="ARBA" id="ARBA00004141"/>
    </source>
</evidence>
<evidence type="ECO:0000256" key="7">
    <source>
        <dbReference type="ARBA" id="ARBA00022840"/>
    </source>
</evidence>
<evidence type="ECO:0000313" key="15">
    <source>
        <dbReference type="Proteomes" id="UP000827549"/>
    </source>
</evidence>
<feature type="transmembrane region" description="Helical" evidence="11">
    <location>
        <begin position="344"/>
        <end position="363"/>
    </location>
</feature>
<keyword evidence="8 11" id="KW-1133">Transmembrane helix</keyword>
<dbReference type="PROSITE" id="PS50929">
    <property type="entry name" value="ABC_TM1F"/>
    <property type="match status" value="2"/>
</dbReference>
<dbReference type="Pfam" id="PF00664">
    <property type="entry name" value="ABC_membrane"/>
    <property type="match status" value="2"/>
</dbReference>
<dbReference type="SUPFAM" id="SSF90123">
    <property type="entry name" value="ABC transporter transmembrane region"/>
    <property type="match status" value="2"/>
</dbReference>
<dbReference type="SUPFAM" id="SSF52540">
    <property type="entry name" value="P-loop containing nucleoside triphosphate hydrolases"/>
    <property type="match status" value="2"/>
</dbReference>
<dbReference type="PROSITE" id="PS50893">
    <property type="entry name" value="ABC_TRANSPORTER_2"/>
    <property type="match status" value="2"/>
</dbReference>
<comment type="subcellular location">
    <subcellularLocation>
        <location evidence="1">Membrane</location>
        <topology evidence="1">Multi-pass membrane protein</topology>
    </subcellularLocation>
</comment>
<dbReference type="InterPro" id="IPR027417">
    <property type="entry name" value="P-loop_NTPase"/>
</dbReference>
<feature type="region of interest" description="Disordered" evidence="10">
    <location>
        <begin position="775"/>
        <end position="803"/>
    </location>
</feature>
<evidence type="ECO:0000256" key="10">
    <source>
        <dbReference type="SAM" id="MobiDB-lite"/>
    </source>
</evidence>
<dbReference type="Gene3D" id="1.20.1560.10">
    <property type="entry name" value="ABC transporter type 1, transmembrane domain"/>
    <property type="match status" value="2"/>
</dbReference>
<evidence type="ECO:0000256" key="9">
    <source>
        <dbReference type="ARBA" id="ARBA00023136"/>
    </source>
</evidence>
<dbReference type="GeneID" id="87808455"/>
<keyword evidence="4 11" id="KW-0812">Transmembrane</keyword>
<gene>
    <name evidence="14" type="primary">fer6_6</name>
    <name evidence="14" type="ORF">LOC62_04G005226</name>
</gene>
<dbReference type="FunFam" id="3.40.50.300:FF:000630">
    <property type="entry name" value="ATP-binding cassette (ABC) transporter, putative"/>
    <property type="match status" value="1"/>
</dbReference>
<dbReference type="GO" id="GO:0140359">
    <property type="term" value="F:ABC-type transporter activity"/>
    <property type="evidence" value="ECO:0007669"/>
    <property type="project" value="InterPro"/>
</dbReference>
<accession>A0AAF1BM62</accession>
<evidence type="ECO:0000313" key="14">
    <source>
        <dbReference type="EMBL" id="WOO81704.1"/>
    </source>
</evidence>
<keyword evidence="5" id="KW-0677">Repeat</keyword>
<proteinExistence type="inferred from homology"/>
<dbReference type="GO" id="GO:0016887">
    <property type="term" value="F:ATP hydrolysis activity"/>
    <property type="evidence" value="ECO:0007669"/>
    <property type="project" value="InterPro"/>
</dbReference>
<reference evidence="14" key="1">
    <citation type="submission" date="2023-10" db="EMBL/GenBank/DDBJ databases">
        <authorList>
            <person name="Noh H."/>
        </authorList>
    </citation>
    <scope>NUCLEOTIDE SEQUENCE</scope>
    <source>
        <strain evidence="14">DUCC4014</strain>
    </source>
</reference>
<feature type="transmembrane region" description="Helical" evidence="11">
    <location>
        <begin position="239"/>
        <end position="260"/>
    </location>
</feature>
<evidence type="ECO:0000259" key="13">
    <source>
        <dbReference type="PROSITE" id="PS50929"/>
    </source>
</evidence>
<dbReference type="Gene3D" id="3.40.50.300">
    <property type="entry name" value="P-loop containing nucleotide triphosphate hydrolases"/>
    <property type="match status" value="2"/>
</dbReference>
<evidence type="ECO:0000259" key="12">
    <source>
        <dbReference type="PROSITE" id="PS50893"/>
    </source>
</evidence>
<dbReference type="InterPro" id="IPR036640">
    <property type="entry name" value="ABC1_TM_sf"/>
</dbReference>
<dbReference type="CDD" id="cd18597">
    <property type="entry name" value="ABC_6TM_YOR1_D1_like"/>
    <property type="match status" value="1"/>
</dbReference>
<keyword evidence="6" id="KW-0547">Nucleotide-binding</keyword>
<sequence length="1409" mass="152791">MADQPASHLPRADTEGPSMELSDLSTATRWKRFKARYAASPPPVSVDDAPDIPLAHASYISRLTFYWMDSLLLRGFKRPLESSDLWQLDETRQAGPLADRLLANIDKRQAEARAYNASLSTVNPSVLRQIQWIVRGATQSGLPKNLGSFGPVDTLVHRVRSQHAEWQQHSGKRGGGITLARALIDTFPSLWTALPYKACADAAAMLNPLLTKAIIRFSQQEYAATHASPSSERRSKSPGMGRGIAMTLGLFLLFLFQALVQGQFQLVVSQEGLKAKAGLSQALYTAAVRHTVSARAQHLTGKLVTHLSADIGRVALAPRFVIGMIVTPVTLAAVLILLCIQIGVAGIIGFVAVVVAMPITNWLTRQTFKQRKQSTEFTTARSKLLQELLASMAAVKMFTYELPFLARLDTIRQSEMKGVRNINFLSATTLCVFESLPLVGSVFAFIMYSALHPHMDVANLFTALTYFNLLQGPLYSIPAALASPADATNALQRLSPVFEAEQRRDESPSIDPQLDVGIRVRHASFQWEHAGASKVEKSGDPLSEPFAVRDLSLEVPRGRLAAIIGPVGSGKSSILQGVLGDMRSMDDKGAVLFGGRTAYCPQVPWIQNATLRDNVVFGQPWNEDRYWRCIAQASLTADLDILPDRDHTEVSAAAQPAADVQIGEKGINLSGGQKQRISIARALYYDAEVFLLDDPLSALDAHVGKAVFNNAILELCARGKSVLLVTHGLHLLPHVDYIYSVSDGRIVEQGTYSDLKASPSFTTLIDTFGGREEVAGDPKANNDPKAHDQAAGAGATGSDKARDASKMKGRLTVAEKRVTGAVGPYVYWGYIVAANVLWLIPLALLIVLSQGAQIMSTIWLTYWEANSLHRQPAFYQGIYAMTGVLSASFNGLTGVALAFMSVNASRNLYRKALRHVFFSPMSFFDTTPLGRIQGIFSTDVSTMDNAVPVALRYTLTTAAGLVGAVIVISIPFPYYVGIAAAVAATYGVIVFYYRPFARESQRLDALNRGLLFSHFSESLAGLATIRTYGETGQFLAKNARLVDLQNRATVVNSAGKQWLYVRLEMTGSLLIFAIGLMCTAGGGHINPGQVALILNYMVVTTTQLSALSGVSTMLETSMNSVERILPYADGRLAQEAAYENPSDPRGQWIDKGAIGMDKIVMAYRPGQPTVLKNVSVAIQPGERIGIVGRTGAGKSSLTIALCRLAELTSGSISLDSVDTSGIGLRALRSNLAIIPQEPVLFSGTLRSNLDPFDEHSDAVLHDVLQRAHLAGRKTPSGKQRFTLDMVIDPSGANLSVGERSLVSLARALVRSSKILVLDEATASVDLETDAAIQLAIREDCRRTPRTLLCIAHRLRTILGWDKILVMDAGEVVAYAPPLELFDDEDSIFRLMCDDSGIVREDVVMAGRAG</sequence>
<dbReference type="Pfam" id="PF00005">
    <property type="entry name" value="ABC_tran"/>
    <property type="match status" value="2"/>
</dbReference>
<feature type="region of interest" description="Disordered" evidence="10">
    <location>
        <begin position="1"/>
        <end position="22"/>
    </location>
</feature>
<dbReference type="GO" id="GO:0005524">
    <property type="term" value="F:ATP binding"/>
    <property type="evidence" value="ECO:0007669"/>
    <property type="project" value="UniProtKB-KW"/>
</dbReference>
<organism evidence="14 15">
    <name type="scientific">Vanrija pseudolonga</name>
    <dbReference type="NCBI Taxonomy" id="143232"/>
    <lineage>
        <taxon>Eukaryota</taxon>
        <taxon>Fungi</taxon>
        <taxon>Dikarya</taxon>
        <taxon>Basidiomycota</taxon>
        <taxon>Agaricomycotina</taxon>
        <taxon>Tremellomycetes</taxon>
        <taxon>Trichosporonales</taxon>
        <taxon>Trichosporonaceae</taxon>
        <taxon>Vanrija</taxon>
    </lineage>
</organism>
<dbReference type="RefSeq" id="XP_062627736.1">
    <property type="nucleotide sequence ID" value="XM_062771752.1"/>
</dbReference>
<feature type="transmembrane region" description="Helical" evidence="11">
    <location>
        <begin position="825"/>
        <end position="848"/>
    </location>
</feature>
<dbReference type="GO" id="GO:0016020">
    <property type="term" value="C:membrane"/>
    <property type="evidence" value="ECO:0007669"/>
    <property type="project" value="UniProtKB-SubCell"/>
</dbReference>
<dbReference type="CDD" id="cd18606">
    <property type="entry name" value="ABC_6TM_YOR1_D2_like"/>
    <property type="match status" value="1"/>
</dbReference>